<keyword evidence="2" id="KW-1185">Reference proteome</keyword>
<organism evidence="1 2">
    <name type="scientific">Stakelama saccharophila</name>
    <dbReference type="NCBI Taxonomy" id="3075605"/>
    <lineage>
        <taxon>Bacteria</taxon>
        <taxon>Pseudomonadati</taxon>
        <taxon>Pseudomonadota</taxon>
        <taxon>Alphaproteobacteria</taxon>
        <taxon>Sphingomonadales</taxon>
        <taxon>Sphingomonadaceae</taxon>
        <taxon>Stakelama</taxon>
    </lineage>
</organism>
<proteinExistence type="predicted"/>
<gene>
    <name evidence="1" type="ORF">RPR59_07300</name>
</gene>
<reference evidence="1 2" key="1">
    <citation type="submission" date="2023-09" db="EMBL/GenBank/DDBJ databases">
        <authorList>
            <person name="Rey-Velasco X."/>
        </authorList>
    </citation>
    <scope>NUCLEOTIDE SEQUENCE [LARGE SCALE GENOMIC DNA]</scope>
    <source>
        <strain evidence="1 2">W311</strain>
    </source>
</reference>
<evidence type="ECO:0000313" key="1">
    <source>
        <dbReference type="EMBL" id="WNO55041.1"/>
    </source>
</evidence>
<name>A0ABZ0BC77_9SPHN</name>
<evidence type="ECO:0008006" key="3">
    <source>
        <dbReference type="Google" id="ProtNLM"/>
    </source>
</evidence>
<protein>
    <recommendedName>
        <fullName evidence="3">DUF3618 domain-containing protein</fullName>
    </recommendedName>
</protein>
<dbReference type="RefSeq" id="WP_313918184.1">
    <property type="nucleotide sequence ID" value="NZ_CP135076.1"/>
</dbReference>
<sequence>MSDETAVHAAAAQAREAKHDVLLTANVLKDRLRPKRLAAQAGATAKSKAGALAVGGVWALRRRPGLALALTGALAGAWLTKRLLARRCDKGS</sequence>
<dbReference type="EMBL" id="CP135076">
    <property type="protein sequence ID" value="WNO55041.1"/>
    <property type="molecule type" value="Genomic_DNA"/>
</dbReference>
<evidence type="ECO:0000313" key="2">
    <source>
        <dbReference type="Proteomes" id="UP001302249"/>
    </source>
</evidence>
<dbReference type="Proteomes" id="UP001302249">
    <property type="component" value="Chromosome"/>
</dbReference>
<accession>A0ABZ0BC77</accession>